<evidence type="ECO:0000256" key="1">
    <source>
        <dbReference type="SAM" id="MobiDB-lite"/>
    </source>
</evidence>
<evidence type="ECO:0000313" key="2">
    <source>
        <dbReference type="Proteomes" id="UP000095280"/>
    </source>
</evidence>
<keyword evidence="2" id="KW-1185">Reference proteome</keyword>
<evidence type="ECO:0000313" key="3">
    <source>
        <dbReference type="WBParaSite" id="maker-unitig_18865-snap-gene-0.2-mRNA-1"/>
    </source>
</evidence>
<dbReference type="WBParaSite" id="maker-unitig_18865-snap-gene-0.2-mRNA-1">
    <property type="protein sequence ID" value="maker-unitig_18865-snap-gene-0.2-mRNA-1"/>
    <property type="gene ID" value="maker-unitig_18865-snap-gene-0.2"/>
</dbReference>
<dbReference type="AlphaFoldDB" id="A0A1I8F3K4"/>
<organism evidence="2 3">
    <name type="scientific">Macrostomum lignano</name>
    <dbReference type="NCBI Taxonomy" id="282301"/>
    <lineage>
        <taxon>Eukaryota</taxon>
        <taxon>Metazoa</taxon>
        <taxon>Spiralia</taxon>
        <taxon>Lophotrochozoa</taxon>
        <taxon>Platyhelminthes</taxon>
        <taxon>Rhabditophora</taxon>
        <taxon>Macrostomorpha</taxon>
        <taxon>Macrostomida</taxon>
        <taxon>Macrostomidae</taxon>
        <taxon>Macrostomum</taxon>
    </lineage>
</organism>
<dbReference type="Proteomes" id="UP000095280">
    <property type="component" value="Unplaced"/>
</dbReference>
<reference evidence="3" key="1">
    <citation type="submission" date="2016-11" db="UniProtKB">
        <authorList>
            <consortium name="WormBaseParasite"/>
        </authorList>
    </citation>
    <scope>IDENTIFICATION</scope>
</reference>
<name>A0A1I8F3K4_9PLAT</name>
<accession>A0A1I8F3K4</accession>
<feature type="region of interest" description="Disordered" evidence="1">
    <location>
        <begin position="75"/>
        <end position="123"/>
    </location>
</feature>
<proteinExistence type="predicted"/>
<feature type="compositionally biased region" description="Low complexity" evidence="1">
    <location>
        <begin position="108"/>
        <end position="123"/>
    </location>
</feature>
<protein>
    <submittedName>
        <fullName evidence="3">DUF4187 domain-containing protein</fullName>
    </submittedName>
</protein>
<sequence>SSAVAKRSFELVATKPQALTNWRNSGLFSPGITTSSDEEWRLPAAPTSCGCASCLGVKRLKRQLDQVYADNCATTKQRQQLAKSIRDPMRARSQRPPPEGAPDWALKPAPSSPTGASASGARR</sequence>